<organism evidence="1 2">
    <name type="scientific">Podila verticillata NRRL 6337</name>
    <dbReference type="NCBI Taxonomy" id="1069443"/>
    <lineage>
        <taxon>Eukaryota</taxon>
        <taxon>Fungi</taxon>
        <taxon>Fungi incertae sedis</taxon>
        <taxon>Mucoromycota</taxon>
        <taxon>Mortierellomycotina</taxon>
        <taxon>Mortierellomycetes</taxon>
        <taxon>Mortierellales</taxon>
        <taxon>Mortierellaceae</taxon>
        <taxon>Podila</taxon>
    </lineage>
</organism>
<dbReference type="EMBL" id="KN042437">
    <property type="protein sequence ID" value="KFH61846.1"/>
    <property type="molecule type" value="Genomic_DNA"/>
</dbReference>
<reference evidence="1 2" key="1">
    <citation type="submission" date="2011-02" db="EMBL/GenBank/DDBJ databases">
        <title>The Genome Sequence of Mortierella verticillata NRRL 6337.</title>
        <authorList>
            <consortium name="The Broad Institute Genome Sequencing Platform"/>
            <person name="Russ C."/>
            <person name="Cuomo C."/>
            <person name="Burger G."/>
            <person name="Gray M.W."/>
            <person name="Holland P.W.H."/>
            <person name="King N."/>
            <person name="Lang F.B.F."/>
            <person name="Roger A.J."/>
            <person name="Ruiz-Trillo I."/>
            <person name="Young S.K."/>
            <person name="Zeng Q."/>
            <person name="Gargeya S."/>
            <person name="Alvarado L."/>
            <person name="Berlin A."/>
            <person name="Chapman S.B."/>
            <person name="Chen Z."/>
            <person name="Freedman E."/>
            <person name="Gellesch M."/>
            <person name="Goldberg J."/>
            <person name="Griggs A."/>
            <person name="Gujja S."/>
            <person name="Heilman E."/>
            <person name="Heiman D."/>
            <person name="Howarth C."/>
            <person name="Mehta T."/>
            <person name="Neiman D."/>
            <person name="Pearson M."/>
            <person name="Roberts A."/>
            <person name="Saif S."/>
            <person name="Shea T."/>
            <person name="Shenoy N."/>
            <person name="Sisk P."/>
            <person name="Stolte C."/>
            <person name="Sykes S."/>
            <person name="White J."/>
            <person name="Yandava C."/>
            <person name="Haas B."/>
            <person name="Nusbaum C."/>
            <person name="Birren B."/>
        </authorList>
    </citation>
    <scope>NUCLEOTIDE SEQUENCE [LARGE SCALE GENOMIC DNA]</scope>
    <source>
        <strain evidence="1 2">NRRL 6337</strain>
    </source>
</reference>
<name>A0A086TIR9_9FUNG</name>
<proteinExistence type="predicted"/>
<protein>
    <submittedName>
        <fullName evidence="1">Uncharacterized protein</fullName>
    </submittedName>
</protein>
<keyword evidence="2" id="KW-1185">Reference proteome</keyword>
<dbReference type="Proteomes" id="UP000243308">
    <property type="component" value="Unassembled WGS sequence"/>
</dbReference>
<dbReference type="AlphaFoldDB" id="A0A086TIR9"/>
<sequence>MPSLATSTNMLLDCTTDAKSRLSELSSATPAIHLINDPFPFVAPKQHQLDYIHQQQRIHQQQQRLLLYTQERCRLQYLRFSNQHSLHNQSTVNVAKQRVDLVDDIWRLVTYILASDCKGLGRLMQVNRRLHELTVSGSIFSSQKPLLSPAWIREEHGRAGSELYGSLGGLGATSSKHRHSSGSVVHGQEKVDIHEGDDTCSKGLHLQDLQQHHFTVPAPGLQLPSQLVLPHHRRIVSAFTSHTGPTGATVTPTSSATSLHHLYNPGPPVGYSSPQSTVSACASSSFHSMSEGVSQVLSNSTIPLTVVQQLVPSTTLKHHSPAVYWKHQVVEWLEQEKLRCLRLGLFWGFSLGSNRTHGHKLSW</sequence>
<evidence type="ECO:0000313" key="2">
    <source>
        <dbReference type="Proteomes" id="UP000243308"/>
    </source>
</evidence>
<gene>
    <name evidence="1" type="ORF">MVEG_12354</name>
</gene>
<accession>A0A086TIR9</accession>
<dbReference type="OrthoDB" id="2400126at2759"/>
<evidence type="ECO:0000313" key="1">
    <source>
        <dbReference type="EMBL" id="KFH61846.1"/>
    </source>
</evidence>